<dbReference type="InterPro" id="IPR011701">
    <property type="entry name" value="MFS"/>
</dbReference>
<feature type="transmembrane region" description="Helical" evidence="5">
    <location>
        <begin position="346"/>
        <end position="364"/>
    </location>
</feature>
<keyword evidence="4 5" id="KW-0472">Membrane</keyword>
<dbReference type="GO" id="GO:0015244">
    <property type="term" value="F:fluconazole transmembrane transporter activity"/>
    <property type="evidence" value="ECO:0007669"/>
    <property type="project" value="TreeGrafter"/>
</dbReference>
<feature type="transmembrane region" description="Helical" evidence="5">
    <location>
        <begin position="141"/>
        <end position="159"/>
    </location>
</feature>
<comment type="subcellular location">
    <subcellularLocation>
        <location evidence="1">Membrane</location>
        <topology evidence="1">Multi-pass membrane protein</topology>
    </subcellularLocation>
</comment>
<evidence type="ECO:0000259" key="6">
    <source>
        <dbReference type="PROSITE" id="PS50850"/>
    </source>
</evidence>
<dbReference type="RefSeq" id="XP_001483890.2">
    <property type="nucleotide sequence ID" value="XM_001483840.1"/>
</dbReference>
<dbReference type="InParanoid" id="A5DJ20"/>
<gene>
    <name evidence="7" type="ORF">PGUG_03271</name>
</gene>
<dbReference type="OrthoDB" id="3357846at2759"/>
<evidence type="ECO:0000256" key="3">
    <source>
        <dbReference type="ARBA" id="ARBA00022989"/>
    </source>
</evidence>
<dbReference type="PROSITE" id="PS50850">
    <property type="entry name" value="MFS"/>
    <property type="match status" value="1"/>
</dbReference>
<feature type="transmembrane region" description="Helical" evidence="5">
    <location>
        <begin position="384"/>
        <end position="405"/>
    </location>
</feature>
<keyword evidence="3 5" id="KW-1133">Transmembrane helix</keyword>
<feature type="transmembrane region" description="Helical" evidence="5">
    <location>
        <begin position="299"/>
        <end position="326"/>
    </location>
</feature>
<dbReference type="FunFam" id="1.20.1250.20:FF:000011">
    <property type="entry name" value="MFS multidrug transporter, putative"/>
    <property type="match status" value="1"/>
</dbReference>
<proteinExistence type="predicted"/>
<dbReference type="Pfam" id="PF07690">
    <property type="entry name" value="MFS_1"/>
    <property type="match status" value="1"/>
</dbReference>
<dbReference type="Gene3D" id="1.20.1250.20">
    <property type="entry name" value="MFS general substrate transporter like domains"/>
    <property type="match status" value="1"/>
</dbReference>
<reference evidence="7 8" key="1">
    <citation type="journal article" date="2009" name="Nature">
        <title>Evolution of pathogenicity and sexual reproduction in eight Candida genomes.</title>
        <authorList>
            <person name="Butler G."/>
            <person name="Rasmussen M.D."/>
            <person name="Lin M.F."/>
            <person name="Santos M.A."/>
            <person name="Sakthikumar S."/>
            <person name="Munro C.A."/>
            <person name="Rheinbay E."/>
            <person name="Grabherr M."/>
            <person name="Forche A."/>
            <person name="Reedy J.L."/>
            <person name="Agrafioti I."/>
            <person name="Arnaud M.B."/>
            <person name="Bates S."/>
            <person name="Brown A.J."/>
            <person name="Brunke S."/>
            <person name="Costanzo M.C."/>
            <person name="Fitzpatrick D.A."/>
            <person name="de Groot P.W."/>
            <person name="Harris D."/>
            <person name="Hoyer L.L."/>
            <person name="Hube B."/>
            <person name="Klis F.M."/>
            <person name="Kodira C."/>
            <person name="Lennard N."/>
            <person name="Logue M.E."/>
            <person name="Martin R."/>
            <person name="Neiman A.M."/>
            <person name="Nikolaou E."/>
            <person name="Quail M.A."/>
            <person name="Quinn J."/>
            <person name="Santos M.C."/>
            <person name="Schmitzberger F.F."/>
            <person name="Sherlock G."/>
            <person name="Shah P."/>
            <person name="Silverstein K.A."/>
            <person name="Skrzypek M.S."/>
            <person name="Soll D."/>
            <person name="Staggs R."/>
            <person name="Stansfield I."/>
            <person name="Stumpf M.P."/>
            <person name="Sudbery P.E."/>
            <person name="Srikantha T."/>
            <person name="Zeng Q."/>
            <person name="Berman J."/>
            <person name="Berriman M."/>
            <person name="Heitman J."/>
            <person name="Gow N.A."/>
            <person name="Lorenz M.C."/>
            <person name="Birren B.W."/>
            <person name="Kellis M."/>
            <person name="Cuomo C.A."/>
        </authorList>
    </citation>
    <scope>NUCLEOTIDE SEQUENCE [LARGE SCALE GENOMIC DNA]</scope>
    <source>
        <strain evidence="8">ATCC 6260 / CBS 566 / DSM 6381 / JCM 1539 / NBRC 10279 / NRRL Y-324</strain>
    </source>
</reference>
<feature type="transmembrane region" description="Helical" evidence="5">
    <location>
        <begin position="171"/>
        <end position="189"/>
    </location>
</feature>
<dbReference type="eggNOG" id="KOG0255">
    <property type="taxonomic scope" value="Eukaryota"/>
</dbReference>
<dbReference type="InterPro" id="IPR036259">
    <property type="entry name" value="MFS_trans_sf"/>
</dbReference>
<dbReference type="HOGENOM" id="CLU_008455_11_1_1"/>
<feature type="transmembrane region" description="Helical" evidence="5">
    <location>
        <begin position="201"/>
        <end position="223"/>
    </location>
</feature>
<evidence type="ECO:0000256" key="2">
    <source>
        <dbReference type="ARBA" id="ARBA00022692"/>
    </source>
</evidence>
<evidence type="ECO:0000256" key="5">
    <source>
        <dbReference type="SAM" id="Phobius"/>
    </source>
</evidence>
<feature type="domain" description="Major facilitator superfamily (MFS) profile" evidence="6">
    <location>
        <begin position="68"/>
        <end position="511"/>
    </location>
</feature>
<name>A5DJ20_PICGU</name>
<feature type="transmembrane region" description="Helical" evidence="5">
    <location>
        <begin position="417"/>
        <end position="435"/>
    </location>
</feature>
<feature type="transmembrane region" description="Helical" evidence="5">
    <location>
        <begin position="230"/>
        <end position="250"/>
    </location>
</feature>
<dbReference type="CDD" id="cd17323">
    <property type="entry name" value="MFS_Tpo1_MDR_like"/>
    <property type="match status" value="1"/>
</dbReference>
<dbReference type="OMA" id="EILLVEW"/>
<dbReference type="GO" id="GO:1990961">
    <property type="term" value="P:xenobiotic detoxification by transmembrane export across the plasma membrane"/>
    <property type="evidence" value="ECO:0007669"/>
    <property type="project" value="TreeGrafter"/>
</dbReference>
<evidence type="ECO:0000256" key="1">
    <source>
        <dbReference type="ARBA" id="ARBA00004141"/>
    </source>
</evidence>
<evidence type="ECO:0000256" key="4">
    <source>
        <dbReference type="ARBA" id="ARBA00023136"/>
    </source>
</evidence>
<feature type="transmembrane region" description="Helical" evidence="5">
    <location>
        <begin position="105"/>
        <end position="129"/>
    </location>
</feature>
<dbReference type="SUPFAM" id="SSF103473">
    <property type="entry name" value="MFS general substrate transporter"/>
    <property type="match status" value="1"/>
</dbReference>
<organism evidence="7 8">
    <name type="scientific">Meyerozyma guilliermondii (strain ATCC 6260 / CBS 566 / DSM 6381 / JCM 1539 / NBRC 10279 / NRRL Y-324)</name>
    <name type="common">Yeast</name>
    <name type="synonym">Candida guilliermondii</name>
    <dbReference type="NCBI Taxonomy" id="294746"/>
    <lineage>
        <taxon>Eukaryota</taxon>
        <taxon>Fungi</taxon>
        <taxon>Dikarya</taxon>
        <taxon>Ascomycota</taxon>
        <taxon>Saccharomycotina</taxon>
        <taxon>Pichiomycetes</taxon>
        <taxon>Debaryomycetaceae</taxon>
        <taxon>Meyerozyma</taxon>
    </lineage>
</organism>
<accession>A5DJ20</accession>
<feature type="transmembrane region" description="Helical" evidence="5">
    <location>
        <begin position="72"/>
        <end position="93"/>
    </location>
</feature>
<dbReference type="PANTHER" id="PTHR23502:SF23">
    <property type="entry name" value="FLUCONAZOLE RESISTANCE PROTEIN 1"/>
    <property type="match status" value="1"/>
</dbReference>
<dbReference type="InterPro" id="IPR020846">
    <property type="entry name" value="MFS_dom"/>
</dbReference>
<sequence length="518" mass="57682">MLRHFIRESFFGYCYEQVTGKYLFASSAPQLKWDDDSIETLEGASSKEINSIGWDGPDDKENPYNWSMAAKLFVAVQLSLLQFSVYMCAAIYTPGAEELMKEFDINYTLAMLPLTVYVIGYGMGTMIFSPFSENPLIGRNSVYAVTTFIFVVLQIPIALSKNIASFAVLRFLAGFFGSTPLANVGASFTDMVSAPFMPVGLGVWGVVSLSGPALGPFFGSLLINERNWRWTFWFTLIVSGSTLCILVFFLPETHADTLLYRKYKRIVKQTGKTDIYCEAKEKINKDVMASLKEMLWRPLVISIVEPVVLLINIYICLVYSVLYLWFEAFPIVFSEVHHFTKVQTGACYLSLSVGVGLGTIPYLIYLYKNYTKALLRGDTVYPEVFIPLSIVGNQLMTAGILIFGWTASAKLHWFPPMIGAALCGASMIINFQSFLNYLGMSFPRYVASVFASNNLVRSVVAGVFPLFGRSLYKNLSTPNYPVAWGASVLGFLSLAMSAIPVLFYLNGPKLRARSDYAG</sequence>
<feature type="transmembrane region" description="Helical" evidence="5">
    <location>
        <begin position="482"/>
        <end position="505"/>
    </location>
</feature>
<keyword evidence="8" id="KW-1185">Reference proteome</keyword>
<dbReference type="FunCoup" id="A5DJ20">
    <property type="interactions" value="16"/>
</dbReference>
<dbReference type="Proteomes" id="UP000001997">
    <property type="component" value="Unassembled WGS sequence"/>
</dbReference>
<evidence type="ECO:0000313" key="8">
    <source>
        <dbReference type="Proteomes" id="UP000001997"/>
    </source>
</evidence>
<dbReference type="AlphaFoldDB" id="A5DJ20"/>
<protein>
    <recommendedName>
        <fullName evidence="6">Major facilitator superfamily (MFS) profile domain-containing protein</fullName>
    </recommendedName>
</protein>
<dbReference type="EMBL" id="CH408158">
    <property type="protein sequence ID" value="EDK39173.2"/>
    <property type="molecule type" value="Genomic_DNA"/>
</dbReference>
<dbReference type="GeneID" id="5125878"/>
<evidence type="ECO:0000313" key="7">
    <source>
        <dbReference type="EMBL" id="EDK39173.2"/>
    </source>
</evidence>
<keyword evidence="2 5" id="KW-0812">Transmembrane</keyword>
<dbReference type="GO" id="GO:0005886">
    <property type="term" value="C:plasma membrane"/>
    <property type="evidence" value="ECO:0007669"/>
    <property type="project" value="TreeGrafter"/>
</dbReference>
<dbReference type="KEGG" id="pgu:PGUG_03271"/>
<dbReference type="PANTHER" id="PTHR23502">
    <property type="entry name" value="MAJOR FACILITATOR SUPERFAMILY"/>
    <property type="match status" value="1"/>
</dbReference>